<accession>A0A833GZG9</accession>
<keyword evidence="1" id="KW-0812">Transmembrane</keyword>
<organism evidence="2 3">
    <name type="scientific">Leptonema illini</name>
    <dbReference type="NCBI Taxonomy" id="183"/>
    <lineage>
        <taxon>Bacteria</taxon>
        <taxon>Pseudomonadati</taxon>
        <taxon>Spirochaetota</taxon>
        <taxon>Spirochaetia</taxon>
        <taxon>Leptospirales</taxon>
        <taxon>Leptospiraceae</taxon>
        <taxon>Leptonema</taxon>
    </lineage>
</organism>
<protein>
    <submittedName>
        <fullName evidence="2">Uncharacterized protein</fullName>
    </submittedName>
</protein>
<evidence type="ECO:0000256" key="1">
    <source>
        <dbReference type="SAM" id="Phobius"/>
    </source>
</evidence>
<feature type="transmembrane region" description="Helical" evidence="1">
    <location>
        <begin position="53"/>
        <end position="74"/>
    </location>
</feature>
<feature type="transmembrane region" description="Helical" evidence="1">
    <location>
        <begin position="12"/>
        <end position="33"/>
    </location>
</feature>
<keyword evidence="1" id="KW-0472">Membrane</keyword>
<evidence type="ECO:0000313" key="2">
    <source>
        <dbReference type="EMBL" id="KAB2930752.1"/>
    </source>
</evidence>
<proteinExistence type="predicted"/>
<reference evidence="2 3" key="1">
    <citation type="submission" date="2019-10" db="EMBL/GenBank/DDBJ databases">
        <title>Extracellular Electron Transfer in a Candidatus Methanoperedens spp. Enrichment Culture.</title>
        <authorList>
            <person name="Berger S."/>
            <person name="Rangel Shaw D."/>
            <person name="Berben T."/>
            <person name="In 'T Zandt M."/>
            <person name="Frank J."/>
            <person name="Reimann J."/>
            <person name="Jetten M.S.M."/>
            <person name="Welte C.U."/>
        </authorList>
    </citation>
    <scope>NUCLEOTIDE SEQUENCE [LARGE SCALE GENOMIC DNA]</scope>
    <source>
        <strain evidence="2">SB12</strain>
    </source>
</reference>
<sequence>MPSWNSIASSAALKGLTLLVVAGAVKWFVPRLFVSSEEFEGCMLFAIVVEEPFMDYLVAAVPTGACLLVALFFCSVVWTRLAVACFTLASIIMHGLSLFSLSFSPLWLQVASPAVDAGVLALLVFLLRRFEAL</sequence>
<feature type="transmembrane region" description="Helical" evidence="1">
    <location>
        <begin position="106"/>
        <end position="127"/>
    </location>
</feature>
<dbReference type="Proteomes" id="UP000460298">
    <property type="component" value="Unassembled WGS sequence"/>
</dbReference>
<feature type="transmembrane region" description="Helical" evidence="1">
    <location>
        <begin position="81"/>
        <end position="100"/>
    </location>
</feature>
<name>A0A833GZG9_9LEPT</name>
<comment type="caution">
    <text evidence="2">The sequence shown here is derived from an EMBL/GenBank/DDBJ whole genome shotgun (WGS) entry which is preliminary data.</text>
</comment>
<evidence type="ECO:0000313" key="3">
    <source>
        <dbReference type="Proteomes" id="UP000460298"/>
    </source>
</evidence>
<dbReference type="AlphaFoldDB" id="A0A833GZG9"/>
<gene>
    <name evidence="2" type="ORF">F9K24_16075</name>
</gene>
<keyword evidence="1" id="KW-1133">Transmembrane helix</keyword>
<dbReference type="EMBL" id="WBUI01000018">
    <property type="protein sequence ID" value="KAB2930752.1"/>
    <property type="molecule type" value="Genomic_DNA"/>
</dbReference>